<dbReference type="NCBIfam" id="TIGR02018">
    <property type="entry name" value="his_ut_repres"/>
    <property type="match status" value="1"/>
</dbReference>
<name>X1KCD1_9ZZZZ</name>
<dbReference type="PRINTS" id="PR00035">
    <property type="entry name" value="HTHGNTR"/>
</dbReference>
<dbReference type="PANTHER" id="PTHR44846">
    <property type="entry name" value="MANNOSYL-D-GLYCERATE TRANSPORT/METABOLISM SYSTEM REPRESSOR MNGR-RELATED"/>
    <property type="match status" value="1"/>
</dbReference>
<organism evidence="5">
    <name type="scientific">marine sediment metagenome</name>
    <dbReference type="NCBI Taxonomy" id="412755"/>
    <lineage>
        <taxon>unclassified sequences</taxon>
        <taxon>metagenomes</taxon>
        <taxon>ecological metagenomes</taxon>
    </lineage>
</organism>
<dbReference type="InterPro" id="IPR011663">
    <property type="entry name" value="UTRA"/>
</dbReference>
<evidence type="ECO:0000259" key="4">
    <source>
        <dbReference type="PROSITE" id="PS50949"/>
    </source>
</evidence>
<dbReference type="GO" id="GO:0003700">
    <property type="term" value="F:DNA-binding transcription factor activity"/>
    <property type="evidence" value="ECO:0007669"/>
    <property type="project" value="InterPro"/>
</dbReference>
<evidence type="ECO:0000256" key="3">
    <source>
        <dbReference type="ARBA" id="ARBA00023163"/>
    </source>
</evidence>
<dbReference type="SMART" id="SM00345">
    <property type="entry name" value="HTH_GNTR"/>
    <property type="match status" value="1"/>
</dbReference>
<dbReference type="EMBL" id="BARU01041964">
    <property type="protein sequence ID" value="GAH79728.1"/>
    <property type="molecule type" value="Genomic_DNA"/>
</dbReference>
<dbReference type="InterPro" id="IPR050679">
    <property type="entry name" value="Bact_HTH_transcr_reg"/>
</dbReference>
<keyword evidence="1" id="KW-0805">Transcription regulation</keyword>
<dbReference type="InterPro" id="IPR036388">
    <property type="entry name" value="WH-like_DNA-bd_sf"/>
</dbReference>
<dbReference type="Gene3D" id="3.40.1410.10">
    <property type="entry name" value="Chorismate lyase-like"/>
    <property type="match status" value="1"/>
</dbReference>
<evidence type="ECO:0000256" key="2">
    <source>
        <dbReference type="ARBA" id="ARBA00023125"/>
    </source>
</evidence>
<evidence type="ECO:0000313" key="5">
    <source>
        <dbReference type="EMBL" id="GAH79728.1"/>
    </source>
</evidence>
<dbReference type="SMART" id="SM00866">
    <property type="entry name" value="UTRA"/>
    <property type="match status" value="1"/>
</dbReference>
<dbReference type="PROSITE" id="PS50949">
    <property type="entry name" value="HTH_GNTR"/>
    <property type="match status" value="1"/>
</dbReference>
<keyword evidence="2" id="KW-0238">DNA-binding</keyword>
<evidence type="ECO:0000256" key="1">
    <source>
        <dbReference type="ARBA" id="ARBA00023015"/>
    </source>
</evidence>
<dbReference type="PANTHER" id="PTHR44846:SF16">
    <property type="entry name" value="TRANSCRIPTIONAL REGULATOR PHNF-RELATED"/>
    <property type="match status" value="1"/>
</dbReference>
<reference evidence="5" key="1">
    <citation type="journal article" date="2014" name="Front. Microbiol.">
        <title>High frequency of phylogenetically diverse reductive dehalogenase-homologous genes in deep subseafloor sedimentary metagenomes.</title>
        <authorList>
            <person name="Kawai M."/>
            <person name="Futagami T."/>
            <person name="Toyoda A."/>
            <person name="Takaki Y."/>
            <person name="Nishi S."/>
            <person name="Hori S."/>
            <person name="Arai W."/>
            <person name="Tsubouchi T."/>
            <person name="Morono Y."/>
            <person name="Uchiyama I."/>
            <person name="Ito T."/>
            <person name="Fujiyama A."/>
            <person name="Inagaki F."/>
            <person name="Takami H."/>
        </authorList>
    </citation>
    <scope>NUCLEOTIDE SEQUENCE</scope>
    <source>
        <strain evidence="5">Expedition CK06-06</strain>
    </source>
</reference>
<dbReference type="InterPro" id="IPR036390">
    <property type="entry name" value="WH_DNA-bd_sf"/>
</dbReference>
<dbReference type="GO" id="GO:0045892">
    <property type="term" value="P:negative regulation of DNA-templated transcription"/>
    <property type="evidence" value="ECO:0007669"/>
    <property type="project" value="InterPro"/>
</dbReference>
<feature type="domain" description="HTH gntR-type" evidence="4">
    <location>
        <begin position="1"/>
        <end position="52"/>
    </location>
</feature>
<dbReference type="Pfam" id="PF07702">
    <property type="entry name" value="UTRA"/>
    <property type="match status" value="1"/>
</dbReference>
<protein>
    <recommendedName>
        <fullName evidence="4">HTH gntR-type domain-containing protein</fullName>
    </recommendedName>
</protein>
<proteinExistence type="predicted"/>
<dbReference type="GO" id="GO:0006547">
    <property type="term" value="P:L-histidine metabolic process"/>
    <property type="evidence" value="ECO:0007669"/>
    <property type="project" value="InterPro"/>
</dbReference>
<feature type="non-terminal residue" evidence="5">
    <location>
        <position position="1"/>
    </location>
</feature>
<dbReference type="Pfam" id="PF00392">
    <property type="entry name" value="GntR"/>
    <property type="match status" value="1"/>
</dbReference>
<keyword evidence="3" id="KW-0804">Transcription</keyword>
<dbReference type="AlphaFoldDB" id="X1KCD1"/>
<comment type="caution">
    <text evidence="5">The sequence shown here is derived from an EMBL/GenBank/DDBJ whole genome shotgun (WGS) entry which is preliminary data.</text>
</comment>
<sequence>ADWPPGARVPSEQELLKRYHCSRMTVNKALSALAASGLIVRRRRSGSFVAQPSAEKNVLQIHDTEAEIQREGKAYRIALVGRSERKATKRDAARLDVEAGARILALTSVHFADDKPVVVEDRLINLEAVPSASGVDFTETSPGNWLLKKVPWSEAEHHIRAVNATEEVARHLDIAEGDACLVVERRTRYSGHIITHVTLSYPGSSYQLVARFSPA</sequence>
<dbReference type="SUPFAM" id="SSF46785">
    <property type="entry name" value="Winged helix' DNA-binding domain"/>
    <property type="match status" value="1"/>
</dbReference>
<accession>X1KCD1</accession>
<dbReference type="CDD" id="cd07377">
    <property type="entry name" value="WHTH_GntR"/>
    <property type="match status" value="1"/>
</dbReference>
<dbReference type="InterPro" id="IPR000524">
    <property type="entry name" value="Tscrpt_reg_HTH_GntR"/>
</dbReference>
<dbReference type="InterPro" id="IPR028978">
    <property type="entry name" value="Chorismate_lyase_/UTRA_dom_sf"/>
</dbReference>
<dbReference type="Gene3D" id="1.10.10.10">
    <property type="entry name" value="Winged helix-like DNA-binding domain superfamily/Winged helix DNA-binding domain"/>
    <property type="match status" value="1"/>
</dbReference>
<gene>
    <name evidence="5" type="ORF">S03H2_64576</name>
</gene>
<dbReference type="SUPFAM" id="SSF64288">
    <property type="entry name" value="Chorismate lyase-like"/>
    <property type="match status" value="1"/>
</dbReference>
<dbReference type="InterPro" id="IPR010248">
    <property type="entry name" value="His_ut_repres"/>
</dbReference>
<dbReference type="GO" id="GO:0003677">
    <property type="term" value="F:DNA binding"/>
    <property type="evidence" value="ECO:0007669"/>
    <property type="project" value="UniProtKB-KW"/>
</dbReference>
<feature type="non-terminal residue" evidence="5">
    <location>
        <position position="215"/>
    </location>
</feature>